<feature type="compositionally biased region" description="Gly residues" evidence="8">
    <location>
        <begin position="101"/>
        <end position="117"/>
    </location>
</feature>
<dbReference type="Proteomes" id="UP001282474">
    <property type="component" value="Unassembled WGS sequence"/>
</dbReference>
<evidence type="ECO:0000256" key="3">
    <source>
        <dbReference type="ARBA" id="ARBA00022679"/>
    </source>
</evidence>
<dbReference type="Gene3D" id="1.10.510.10">
    <property type="entry name" value="Transferase(Phosphotransferase) domain 1"/>
    <property type="match status" value="1"/>
</dbReference>
<keyword evidence="9" id="KW-0812">Transmembrane</keyword>
<keyword evidence="12" id="KW-1185">Reference proteome</keyword>
<feature type="region of interest" description="Disordered" evidence="8">
    <location>
        <begin position="89"/>
        <end position="119"/>
    </location>
</feature>
<evidence type="ECO:0000256" key="7">
    <source>
        <dbReference type="PROSITE-ProRule" id="PRU10141"/>
    </source>
</evidence>
<protein>
    <recommendedName>
        <fullName evidence="1">non-specific serine/threonine protein kinase</fullName>
        <ecNumber evidence="1">2.7.11.1</ecNumber>
    </recommendedName>
</protein>
<comment type="caution">
    <text evidence="11">The sequence shown here is derived from an EMBL/GenBank/DDBJ whole genome shotgun (WGS) entry which is preliminary data.</text>
</comment>
<feature type="domain" description="Protein kinase" evidence="10">
    <location>
        <begin position="13"/>
        <end position="301"/>
    </location>
</feature>
<dbReference type="Pfam" id="PF00069">
    <property type="entry name" value="Pkinase"/>
    <property type="match status" value="1"/>
</dbReference>
<evidence type="ECO:0000259" key="10">
    <source>
        <dbReference type="PROSITE" id="PS50011"/>
    </source>
</evidence>
<dbReference type="PANTHER" id="PTHR43289:SF6">
    <property type="entry name" value="SERINE_THREONINE-PROTEIN KINASE NEKL-3"/>
    <property type="match status" value="1"/>
</dbReference>
<feature type="compositionally biased region" description="Pro residues" evidence="8">
    <location>
        <begin position="311"/>
        <end position="329"/>
    </location>
</feature>
<dbReference type="PROSITE" id="PS50011">
    <property type="entry name" value="PROTEIN_KINASE_DOM"/>
    <property type="match status" value="1"/>
</dbReference>
<dbReference type="EMBL" id="JARAWJ010000022">
    <property type="protein sequence ID" value="MDX3040799.1"/>
    <property type="molecule type" value="Genomic_DNA"/>
</dbReference>
<keyword evidence="9" id="KW-0472">Membrane</keyword>
<keyword evidence="2" id="KW-0723">Serine/threonine-protein kinase</keyword>
<reference evidence="11 12" key="1">
    <citation type="journal article" date="2023" name="Microb. Genom.">
        <title>Mesoterricola silvestris gen. nov., sp. nov., Mesoterricola sediminis sp. nov., Geothrix oryzae sp. nov., Geothrix edaphica sp. nov., Geothrix rubra sp. nov., and Geothrix limicola sp. nov., six novel members of Acidobacteriota isolated from soils.</title>
        <authorList>
            <person name="Weisberg A.J."/>
            <person name="Pearce E."/>
            <person name="Kramer C.G."/>
            <person name="Chang J.H."/>
            <person name="Clarke C.R."/>
        </authorList>
    </citation>
    <scope>NUCLEOTIDE SEQUENCE [LARGE SCALE GENOMIC DNA]</scope>
    <source>
        <strain evidence="11 12">NE20-4-1</strain>
    </source>
</reference>
<gene>
    <name evidence="11" type="ORF">PV383_26975</name>
</gene>
<evidence type="ECO:0000256" key="2">
    <source>
        <dbReference type="ARBA" id="ARBA00022527"/>
    </source>
</evidence>
<accession>A0ABU4MVI7</accession>
<dbReference type="PANTHER" id="PTHR43289">
    <property type="entry name" value="MITOGEN-ACTIVATED PROTEIN KINASE KINASE KINASE 20-RELATED"/>
    <property type="match status" value="1"/>
</dbReference>
<feature type="transmembrane region" description="Helical" evidence="9">
    <location>
        <begin position="399"/>
        <end position="421"/>
    </location>
</feature>
<dbReference type="CDD" id="cd14014">
    <property type="entry name" value="STKc_PknB_like"/>
    <property type="match status" value="1"/>
</dbReference>
<feature type="compositionally biased region" description="Gly residues" evidence="8">
    <location>
        <begin position="351"/>
        <end position="369"/>
    </location>
</feature>
<feature type="region of interest" description="Disordered" evidence="8">
    <location>
        <begin position="307"/>
        <end position="395"/>
    </location>
</feature>
<dbReference type="InterPro" id="IPR008271">
    <property type="entry name" value="Ser/Thr_kinase_AS"/>
</dbReference>
<name>A0ABU4MVI7_9ACTN</name>
<dbReference type="RefSeq" id="WP_313895509.1">
    <property type="nucleotide sequence ID" value="NZ_JABXWF010000003.1"/>
</dbReference>
<feature type="compositionally biased region" description="Gly residues" evidence="8">
    <location>
        <begin position="331"/>
        <end position="340"/>
    </location>
</feature>
<dbReference type="PROSITE" id="PS00108">
    <property type="entry name" value="PROTEIN_KINASE_ST"/>
    <property type="match status" value="1"/>
</dbReference>
<sequence>MVSDVGRLVAGRYRLTEQIGRGGMGTVWRAGDEVLDRQVAVKRLHVQPHLSPDDLVTLYERTRREARSAARIAHPNVIVVHDVVDDRLDDHTNDHTDDGTGGHAGGVRGGGTGGSGDGRPCIVMEYVPAPTLADLLADGRTLPPEEAARIGLGMVAALRAAHAAGVLHRDVKPGNVLLGAEGRVVLTDFGIAMTADASTLTKTGEMVGSIHYMAPERIRGQKPGPASDLWALGATLYQAVEGRPPFRRLTAMEAAYAIAVDPLEPLKRGGALEPLIEALLAKDPADRPTTEQTERALRAVVSGQATMALPMPMPMPTPTATPASTPMPSPGAGGPAGGGTRSYDADTTGSRTGGGATGGGTVGGTSGGRHTGRQTPPAEPGSPPDGGRPDRGGRRKRRILVPVAVAVAVAATVAGAGLYLVSNPAGQPSSPRGGTSATPSHSPSPVPAGYHLVRDKTLGISFPVPDGWLAGKRTSESVTYTDETKLVGLTIGVVDPAGSHPEAHFEDIEANTKINYPDSYRRLRMQRTTFRGEPAAVWEFTFQGRARAFRAIDLGYGREGEREYDIYLSAPALDWDVYRPVFDKVKNGFTTDASVKAP</sequence>
<dbReference type="EC" id="2.7.11.1" evidence="1"/>
<dbReference type="InterPro" id="IPR017441">
    <property type="entry name" value="Protein_kinase_ATP_BS"/>
</dbReference>
<feature type="binding site" evidence="7">
    <location>
        <position position="42"/>
    </location>
    <ligand>
        <name>ATP</name>
        <dbReference type="ChEBI" id="CHEBI:30616"/>
    </ligand>
</feature>
<feature type="compositionally biased region" description="Basic and acidic residues" evidence="8">
    <location>
        <begin position="89"/>
        <end position="100"/>
    </location>
</feature>
<evidence type="ECO:0000256" key="5">
    <source>
        <dbReference type="ARBA" id="ARBA00022777"/>
    </source>
</evidence>
<evidence type="ECO:0000256" key="9">
    <source>
        <dbReference type="SAM" id="Phobius"/>
    </source>
</evidence>
<evidence type="ECO:0000256" key="1">
    <source>
        <dbReference type="ARBA" id="ARBA00012513"/>
    </source>
</evidence>
<proteinExistence type="predicted"/>
<keyword evidence="9" id="KW-1133">Transmembrane helix</keyword>
<feature type="region of interest" description="Disordered" evidence="8">
    <location>
        <begin position="425"/>
        <end position="450"/>
    </location>
</feature>
<evidence type="ECO:0000256" key="6">
    <source>
        <dbReference type="ARBA" id="ARBA00022840"/>
    </source>
</evidence>
<dbReference type="PROSITE" id="PS00107">
    <property type="entry name" value="PROTEIN_KINASE_ATP"/>
    <property type="match status" value="1"/>
</dbReference>
<keyword evidence="3" id="KW-0808">Transferase</keyword>
<dbReference type="SUPFAM" id="SSF56112">
    <property type="entry name" value="Protein kinase-like (PK-like)"/>
    <property type="match status" value="1"/>
</dbReference>
<keyword evidence="4 7" id="KW-0547">Nucleotide-binding</keyword>
<evidence type="ECO:0000313" key="12">
    <source>
        <dbReference type="Proteomes" id="UP001282474"/>
    </source>
</evidence>
<evidence type="ECO:0000313" key="11">
    <source>
        <dbReference type="EMBL" id="MDX3040799.1"/>
    </source>
</evidence>
<dbReference type="GO" id="GO:0016301">
    <property type="term" value="F:kinase activity"/>
    <property type="evidence" value="ECO:0007669"/>
    <property type="project" value="UniProtKB-KW"/>
</dbReference>
<dbReference type="Gene3D" id="3.30.200.20">
    <property type="entry name" value="Phosphorylase Kinase, domain 1"/>
    <property type="match status" value="1"/>
</dbReference>
<dbReference type="InterPro" id="IPR000719">
    <property type="entry name" value="Prot_kinase_dom"/>
</dbReference>
<dbReference type="SMART" id="SM00220">
    <property type="entry name" value="S_TKc"/>
    <property type="match status" value="1"/>
</dbReference>
<keyword evidence="6 7" id="KW-0067">ATP-binding</keyword>
<dbReference type="InterPro" id="IPR011009">
    <property type="entry name" value="Kinase-like_dom_sf"/>
</dbReference>
<keyword evidence="5 11" id="KW-0418">Kinase</keyword>
<evidence type="ECO:0000256" key="4">
    <source>
        <dbReference type="ARBA" id="ARBA00022741"/>
    </source>
</evidence>
<feature type="compositionally biased region" description="Polar residues" evidence="8">
    <location>
        <begin position="425"/>
        <end position="443"/>
    </location>
</feature>
<evidence type="ECO:0000256" key="8">
    <source>
        <dbReference type="SAM" id="MobiDB-lite"/>
    </source>
</evidence>
<organism evidence="11 12">
    <name type="scientific">Streptomyces caniscabiei</name>
    <dbReference type="NCBI Taxonomy" id="2746961"/>
    <lineage>
        <taxon>Bacteria</taxon>
        <taxon>Bacillati</taxon>
        <taxon>Actinomycetota</taxon>
        <taxon>Actinomycetes</taxon>
        <taxon>Kitasatosporales</taxon>
        <taxon>Streptomycetaceae</taxon>
        <taxon>Streptomyces</taxon>
    </lineage>
</organism>